<dbReference type="GO" id="GO:0005773">
    <property type="term" value="C:vacuole"/>
    <property type="evidence" value="ECO:0007669"/>
    <property type="project" value="UniProtKB-SubCell"/>
</dbReference>
<dbReference type="PANTHER" id="PTHR10426">
    <property type="entry name" value="STRICTOSIDINE SYNTHASE-RELATED"/>
    <property type="match status" value="1"/>
</dbReference>
<evidence type="ECO:0000259" key="6">
    <source>
        <dbReference type="Pfam" id="PF03088"/>
    </source>
</evidence>
<dbReference type="PANTHER" id="PTHR10426:SF136">
    <property type="entry name" value="PROTEIN STRICTOSIDINE SYNTHASE-LIKE 9-LIKE"/>
    <property type="match status" value="1"/>
</dbReference>
<dbReference type="EMBL" id="CP093344">
    <property type="protein sequence ID" value="WOG90068.1"/>
    <property type="molecule type" value="Genomic_DNA"/>
</dbReference>
<dbReference type="InterPro" id="IPR018119">
    <property type="entry name" value="Strictosidine_synth_cons-reg"/>
</dbReference>
<accession>A0AAF0WIM7</accession>
<feature type="domain" description="Strictosidine synthase conserved region" evidence="6">
    <location>
        <begin position="147"/>
        <end position="234"/>
    </location>
</feature>
<evidence type="ECO:0000313" key="10">
    <source>
        <dbReference type="EMBL" id="WOG90069.1"/>
    </source>
</evidence>
<comment type="similarity">
    <text evidence="2">Belongs to the strictosidine synthase family.</text>
</comment>
<name>A0AAF0WIM7_DAUCS</name>
<dbReference type="EMBL" id="CP093344">
    <property type="protein sequence ID" value="WOG90069.1"/>
    <property type="molecule type" value="Genomic_DNA"/>
</dbReference>
<sequence>MISIFGFMITTIMLFVSSVVSQPRISFTKILLPPNTTSPESVAVDRRGNGPYVTLADGRVLKWLGPDFGFMDFATTSPDRTKDVCDGTLNPDLIFQCGRPLGFSFDTQTDNLYIVDGVLGLYVVGPNGGQATRLASSAEGITFRFLNGVDVDTFTGIVYFTSSSTTYDIRNITQPGFQPDKSGRLLKYDPSTKQVTVLLRQLYVPIGPAVSLDGSFLVFSEYGNKRILRYWLKGLRANTVEVLFTVPGYPSKIKRTSIGDFWVPVNIINPATFIATPMGFRFNSFGTVVQKVDFSSQYANQNITVLNEQNGVLRVGCRTVNFIGIYSP</sequence>
<reference evidence="7" key="2">
    <citation type="submission" date="2022-03" db="EMBL/GenBank/DDBJ databases">
        <title>Draft title - Genomic analysis of global carrot germplasm unveils the trajectory of domestication and the origin of high carotenoid orange carrot.</title>
        <authorList>
            <person name="Iorizzo M."/>
            <person name="Ellison S."/>
            <person name="Senalik D."/>
            <person name="Macko-Podgorni A."/>
            <person name="Grzebelus D."/>
            <person name="Bostan H."/>
            <person name="Rolling W."/>
            <person name="Curaba J."/>
            <person name="Simon P."/>
        </authorList>
    </citation>
    <scope>NUCLEOTIDE SEQUENCE</scope>
    <source>
        <tissue evidence="7">Leaf</tissue>
    </source>
</reference>
<keyword evidence="3" id="KW-0926">Vacuole</keyword>
<dbReference type="InterPro" id="IPR011042">
    <property type="entry name" value="6-blade_b-propeller_TolB-like"/>
</dbReference>
<dbReference type="AlphaFoldDB" id="A0AAF0WIM7"/>
<evidence type="ECO:0000256" key="3">
    <source>
        <dbReference type="ARBA" id="ARBA00022554"/>
    </source>
</evidence>
<dbReference type="Proteomes" id="UP000077755">
    <property type="component" value="Chromosome 2"/>
</dbReference>
<dbReference type="Pfam" id="PF03088">
    <property type="entry name" value="Str_synth"/>
    <property type="match status" value="1"/>
</dbReference>
<feature type="chain" id="PRO_5041856353" description="Strictosidine synthase conserved region domain-containing protein" evidence="5">
    <location>
        <begin position="22"/>
        <end position="328"/>
    </location>
</feature>
<dbReference type="EMBL" id="CP093344">
    <property type="protein sequence ID" value="WOG90066.1"/>
    <property type="molecule type" value="Genomic_DNA"/>
</dbReference>
<proteinExistence type="inferred from homology"/>
<reference evidence="7" key="1">
    <citation type="journal article" date="2016" name="Nat. Genet.">
        <title>A high-quality carrot genome assembly provides new insights into carotenoid accumulation and asterid genome evolution.</title>
        <authorList>
            <person name="Iorizzo M."/>
            <person name="Ellison S."/>
            <person name="Senalik D."/>
            <person name="Zeng P."/>
            <person name="Satapoomin P."/>
            <person name="Huang J."/>
            <person name="Bowman M."/>
            <person name="Iovene M."/>
            <person name="Sanseverino W."/>
            <person name="Cavagnaro P."/>
            <person name="Yildiz M."/>
            <person name="Macko-Podgorni A."/>
            <person name="Moranska E."/>
            <person name="Grzebelus E."/>
            <person name="Grzebelus D."/>
            <person name="Ashrafi H."/>
            <person name="Zheng Z."/>
            <person name="Cheng S."/>
            <person name="Spooner D."/>
            <person name="Van Deynze A."/>
            <person name="Simon P."/>
        </authorList>
    </citation>
    <scope>NUCLEOTIDE SEQUENCE</scope>
    <source>
        <tissue evidence="7">Leaf</tissue>
    </source>
</reference>
<evidence type="ECO:0000313" key="9">
    <source>
        <dbReference type="EMBL" id="WOG90068.1"/>
    </source>
</evidence>
<evidence type="ECO:0000256" key="5">
    <source>
        <dbReference type="SAM" id="SignalP"/>
    </source>
</evidence>
<dbReference type="GO" id="GO:0012505">
    <property type="term" value="C:endomembrane system"/>
    <property type="evidence" value="ECO:0007669"/>
    <property type="project" value="TreeGrafter"/>
</dbReference>
<protein>
    <recommendedName>
        <fullName evidence="6">Strictosidine synthase conserved region domain-containing protein</fullName>
    </recommendedName>
</protein>
<keyword evidence="11" id="KW-1185">Reference proteome</keyword>
<evidence type="ECO:0000256" key="4">
    <source>
        <dbReference type="ARBA" id="ARBA00023180"/>
    </source>
</evidence>
<evidence type="ECO:0000313" key="7">
    <source>
        <dbReference type="EMBL" id="WOG90066.1"/>
    </source>
</evidence>
<gene>
    <name evidence="7" type="ORF">DCAR_0209307</name>
    <name evidence="8" type="ORF">DCAR_0209308</name>
    <name evidence="9" type="ORF">DCAR_0209309</name>
    <name evidence="10" type="ORF">DCAR_0209310</name>
</gene>
<comment type="subcellular location">
    <subcellularLocation>
        <location evidence="1">Vacuole</location>
    </subcellularLocation>
</comment>
<dbReference type="GO" id="GO:0016787">
    <property type="term" value="F:hydrolase activity"/>
    <property type="evidence" value="ECO:0007669"/>
    <property type="project" value="TreeGrafter"/>
</dbReference>
<evidence type="ECO:0000313" key="8">
    <source>
        <dbReference type="EMBL" id="WOG90067.1"/>
    </source>
</evidence>
<dbReference type="Gene3D" id="2.120.10.30">
    <property type="entry name" value="TolB, C-terminal domain"/>
    <property type="match status" value="1"/>
</dbReference>
<dbReference type="SUPFAM" id="SSF63829">
    <property type="entry name" value="Calcium-dependent phosphotriesterase"/>
    <property type="match status" value="1"/>
</dbReference>
<dbReference type="EMBL" id="CP093344">
    <property type="protein sequence ID" value="WOG90067.1"/>
    <property type="molecule type" value="Genomic_DNA"/>
</dbReference>
<feature type="signal peptide" evidence="5">
    <location>
        <begin position="1"/>
        <end position="21"/>
    </location>
</feature>
<evidence type="ECO:0000313" key="11">
    <source>
        <dbReference type="Proteomes" id="UP000077755"/>
    </source>
</evidence>
<keyword evidence="4" id="KW-0325">Glycoprotein</keyword>
<evidence type="ECO:0000256" key="1">
    <source>
        <dbReference type="ARBA" id="ARBA00004116"/>
    </source>
</evidence>
<organism evidence="7 11">
    <name type="scientific">Daucus carota subsp. sativus</name>
    <name type="common">Carrot</name>
    <dbReference type="NCBI Taxonomy" id="79200"/>
    <lineage>
        <taxon>Eukaryota</taxon>
        <taxon>Viridiplantae</taxon>
        <taxon>Streptophyta</taxon>
        <taxon>Embryophyta</taxon>
        <taxon>Tracheophyta</taxon>
        <taxon>Spermatophyta</taxon>
        <taxon>Magnoliopsida</taxon>
        <taxon>eudicotyledons</taxon>
        <taxon>Gunneridae</taxon>
        <taxon>Pentapetalae</taxon>
        <taxon>asterids</taxon>
        <taxon>campanulids</taxon>
        <taxon>Apiales</taxon>
        <taxon>Apiaceae</taxon>
        <taxon>Apioideae</taxon>
        <taxon>Scandiceae</taxon>
        <taxon>Daucinae</taxon>
        <taxon>Daucus</taxon>
        <taxon>Daucus sect. Daucus</taxon>
    </lineage>
</organism>
<evidence type="ECO:0000256" key="2">
    <source>
        <dbReference type="ARBA" id="ARBA00009191"/>
    </source>
</evidence>
<keyword evidence="5" id="KW-0732">Signal</keyword>